<dbReference type="AlphaFoldDB" id="A0A927MXU9"/>
<gene>
    <name evidence="1" type="ORF">HEB94_005157</name>
</gene>
<comment type="caution">
    <text evidence="1">The sequence shown here is derived from an EMBL/GenBank/DDBJ whole genome shotgun (WGS) entry which is preliminary data.</text>
</comment>
<keyword evidence="2" id="KW-1185">Reference proteome</keyword>
<reference evidence="1" key="1">
    <citation type="submission" date="2020-10" db="EMBL/GenBank/DDBJ databases">
        <title>Sequencing the genomes of 1000 actinobacteria strains.</title>
        <authorList>
            <person name="Klenk H.-P."/>
        </authorList>
    </citation>
    <scope>NUCLEOTIDE SEQUENCE</scope>
    <source>
        <strain evidence="1">DSM 45354</strain>
    </source>
</reference>
<dbReference type="EMBL" id="JADBEM010000001">
    <property type="protein sequence ID" value="MBE1608309.1"/>
    <property type="molecule type" value="Genomic_DNA"/>
</dbReference>
<protein>
    <submittedName>
        <fullName evidence="1">Uncharacterized protein</fullName>
    </submittedName>
</protein>
<organism evidence="1 2">
    <name type="scientific">Actinopolymorpha pittospori</name>
    <dbReference type="NCBI Taxonomy" id="648752"/>
    <lineage>
        <taxon>Bacteria</taxon>
        <taxon>Bacillati</taxon>
        <taxon>Actinomycetota</taxon>
        <taxon>Actinomycetes</taxon>
        <taxon>Propionibacteriales</taxon>
        <taxon>Actinopolymorphaceae</taxon>
        <taxon>Actinopolymorpha</taxon>
    </lineage>
</organism>
<name>A0A927MXU9_9ACTN</name>
<evidence type="ECO:0000313" key="1">
    <source>
        <dbReference type="EMBL" id="MBE1608309.1"/>
    </source>
</evidence>
<proteinExistence type="predicted"/>
<evidence type="ECO:0000313" key="2">
    <source>
        <dbReference type="Proteomes" id="UP000638648"/>
    </source>
</evidence>
<sequence>MLLRDLMHEVAEVGRTQSGVSAVLVDLVGSRLDQDEAAGLPRLQDGGLDDERMCGTNGRDAEGLTGLLVVDDFIQRASRDAPLPSSQGIVTGPSGLLA</sequence>
<dbReference type="Proteomes" id="UP000638648">
    <property type="component" value="Unassembled WGS sequence"/>
</dbReference>
<accession>A0A927MXU9</accession>